<reference evidence="1" key="1">
    <citation type="submission" date="2021-03" db="EMBL/GenBank/DDBJ databases">
        <title>Alkalibacter marinus sp. nov., isolated from tidal flat sediment.</title>
        <authorList>
            <person name="Namirimu T."/>
            <person name="Yang J.-A."/>
            <person name="Yang S.-H."/>
            <person name="Kim Y.-J."/>
            <person name="Kwon K.K."/>
        </authorList>
    </citation>
    <scope>NUCLEOTIDE SEQUENCE</scope>
    <source>
        <strain evidence="1">ES005</strain>
    </source>
</reference>
<dbReference type="AlphaFoldDB" id="A0A975AIB4"/>
<dbReference type="RefSeq" id="WP_207300629.1">
    <property type="nucleotide sequence ID" value="NZ_CP071444.1"/>
</dbReference>
<organism evidence="1 2">
    <name type="scientific">Alkalibacter rhizosphaerae</name>
    <dbReference type="NCBI Taxonomy" id="2815577"/>
    <lineage>
        <taxon>Bacteria</taxon>
        <taxon>Bacillati</taxon>
        <taxon>Bacillota</taxon>
        <taxon>Clostridia</taxon>
        <taxon>Eubacteriales</taxon>
        <taxon>Eubacteriaceae</taxon>
        <taxon>Alkalibacter</taxon>
    </lineage>
</organism>
<keyword evidence="2" id="KW-1185">Reference proteome</keyword>
<evidence type="ECO:0000313" key="1">
    <source>
        <dbReference type="EMBL" id="QSX09292.1"/>
    </source>
</evidence>
<protein>
    <recommendedName>
        <fullName evidence="3">ComK protein</fullName>
    </recommendedName>
</protein>
<gene>
    <name evidence="1" type="ORF">J0B03_04310</name>
</gene>
<accession>A0A975AIB4</accession>
<proteinExistence type="predicted"/>
<sequence length="184" mass="21272">MKRDFFREYSIRPEDTLYFMPADPVGKRKSTIIHTVSGETIVPYQVKTVLKKYQMLSSINQHFVGQVVFDATRKKMLYPLPIRPNIVLIPVKTRLKNAKRGTYGYMNLPHIQKIGPSGVLESRSRILFQNQTSLLSSQNTRSLEQNFLCAKYLQNHYFAKCAEAGISYDIIGSLMTTFPEWEQE</sequence>
<dbReference type="Proteomes" id="UP000663499">
    <property type="component" value="Chromosome"/>
</dbReference>
<name>A0A975AIB4_9FIRM</name>
<dbReference type="EMBL" id="CP071444">
    <property type="protein sequence ID" value="QSX09292.1"/>
    <property type="molecule type" value="Genomic_DNA"/>
</dbReference>
<evidence type="ECO:0008006" key="3">
    <source>
        <dbReference type="Google" id="ProtNLM"/>
    </source>
</evidence>
<dbReference type="KEGG" id="alka:J0B03_04310"/>
<evidence type="ECO:0000313" key="2">
    <source>
        <dbReference type="Proteomes" id="UP000663499"/>
    </source>
</evidence>